<evidence type="ECO:0000313" key="5">
    <source>
        <dbReference type="Proteomes" id="UP000799750"/>
    </source>
</evidence>
<gene>
    <name evidence="4" type="ORF">BU16DRAFT_549974</name>
</gene>
<dbReference type="OrthoDB" id="1933717at2759"/>
<proteinExistence type="inferred from homology"/>
<dbReference type="Gene3D" id="3.40.50.720">
    <property type="entry name" value="NAD(P)-binding Rossmann-like Domain"/>
    <property type="match status" value="1"/>
</dbReference>
<accession>A0A6A6QSG4</accession>
<comment type="similarity">
    <text evidence="1 3">Belongs to the short-chain dehydrogenases/reductases (SDR) family.</text>
</comment>
<dbReference type="Pfam" id="PF00106">
    <property type="entry name" value="adh_short"/>
    <property type="match status" value="1"/>
</dbReference>
<keyword evidence="5" id="KW-1185">Reference proteome</keyword>
<dbReference type="SUPFAM" id="SSF51735">
    <property type="entry name" value="NAD(P)-binding Rossmann-fold domains"/>
    <property type="match status" value="1"/>
</dbReference>
<keyword evidence="2" id="KW-0560">Oxidoreductase</keyword>
<dbReference type="GO" id="GO:0016491">
    <property type="term" value="F:oxidoreductase activity"/>
    <property type="evidence" value="ECO:0007669"/>
    <property type="project" value="UniProtKB-KW"/>
</dbReference>
<dbReference type="PRINTS" id="PR00081">
    <property type="entry name" value="GDHRDH"/>
</dbReference>
<dbReference type="InterPro" id="IPR002347">
    <property type="entry name" value="SDR_fam"/>
</dbReference>
<dbReference type="CDD" id="cd05233">
    <property type="entry name" value="SDR_c"/>
    <property type="match status" value="1"/>
</dbReference>
<dbReference type="EMBL" id="MU004189">
    <property type="protein sequence ID" value="KAF2495052.1"/>
    <property type="molecule type" value="Genomic_DNA"/>
</dbReference>
<dbReference type="PRINTS" id="PR00080">
    <property type="entry name" value="SDRFAMILY"/>
</dbReference>
<evidence type="ECO:0000256" key="1">
    <source>
        <dbReference type="ARBA" id="ARBA00006484"/>
    </source>
</evidence>
<name>A0A6A6QSG4_9PEZI</name>
<protein>
    <submittedName>
        <fullName evidence="4">Short chain dehydrogenase reductase</fullName>
    </submittedName>
</protein>
<evidence type="ECO:0000256" key="3">
    <source>
        <dbReference type="RuleBase" id="RU000363"/>
    </source>
</evidence>
<dbReference type="InterPro" id="IPR036291">
    <property type="entry name" value="NAD(P)-bd_dom_sf"/>
</dbReference>
<evidence type="ECO:0000313" key="4">
    <source>
        <dbReference type="EMBL" id="KAF2495052.1"/>
    </source>
</evidence>
<dbReference type="AlphaFoldDB" id="A0A6A6QSG4"/>
<dbReference type="PANTHER" id="PTHR43391">
    <property type="entry name" value="RETINOL DEHYDROGENASE-RELATED"/>
    <property type="match status" value="1"/>
</dbReference>
<dbReference type="Proteomes" id="UP000799750">
    <property type="component" value="Unassembled WGS sequence"/>
</dbReference>
<reference evidence="4" key="1">
    <citation type="journal article" date="2020" name="Stud. Mycol.">
        <title>101 Dothideomycetes genomes: a test case for predicting lifestyles and emergence of pathogens.</title>
        <authorList>
            <person name="Haridas S."/>
            <person name="Albert R."/>
            <person name="Binder M."/>
            <person name="Bloem J."/>
            <person name="Labutti K."/>
            <person name="Salamov A."/>
            <person name="Andreopoulos B."/>
            <person name="Baker S."/>
            <person name="Barry K."/>
            <person name="Bills G."/>
            <person name="Bluhm B."/>
            <person name="Cannon C."/>
            <person name="Castanera R."/>
            <person name="Culley D."/>
            <person name="Daum C."/>
            <person name="Ezra D."/>
            <person name="Gonzalez J."/>
            <person name="Henrissat B."/>
            <person name="Kuo A."/>
            <person name="Liang C."/>
            <person name="Lipzen A."/>
            <person name="Lutzoni F."/>
            <person name="Magnuson J."/>
            <person name="Mondo S."/>
            <person name="Nolan M."/>
            <person name="Ohm R."/>
            <person name="Pangilinan J."/>
            <person name="Park H.-J."/>
            <person name="Ramirez L."/>
            <person name="Alfaro M."/>
            <person name="Sun H."/>
            <person name="Tritt A."/>
            <person name="Yoshinaga Y."/>
            <person name="Zwiers L.-H."/>
            <person name="Turgeon B."/>
            <person name="Goodwin S."/>
            <person name="Spatafora J."/>
            <person name="Crous P."/>
            <person name="Grigoriev I."/>
        </authorList>
    </citation>
    <scope>NUCLEOTIDE SEQUENCE</scope>
    <source>
        <strain evidence="4">CBS 269.34</strain>
    </source>
</reference>
<sequence length="304" mass="32888">MDDKIPEIQSSDPHLGARFTSQTHHDTYSAIDPTSVDLLGQAVFITGASRGIGSAIAVAFAKAGASFIGLGARGSLSNTEEAVLAAAKQIGKPQPIIVAVNLDVTDTESMIQAAAKIDAHFRKLDILVNNAGWLETGAPIHESDPMSWWQSFEVNVKGVYLSTRAFMPLLLKTPPSSSSRQIINLTSIGALMVIPGMSAYNTAKLAICRFTEYTAVEYAHQGVIAISLHPGGVATDMGLSLPGAMHTSLTDTPELAADTVVWLMKERREWLNGRYVSCQWDLPELEAKKKEIEERNLLKNKMLV</sequence>
<dbReference type="PANTHER" id="PTHR43391:SF82">
    <property type="entry name" value="OXIDOREDUCTASE SADH-RELATED"/>
    <property type="match status" value="1"/>
</dbReference>
<evidence type="ECO:0000256" key="2">
    <source>
        <dbReference type="ARBA" id="ARBA00023002"/>
    </source>
</evidence>
<organism evidence="4 5">
    <name type="scientific">Lophium mytilinum</name>
    <dbReference type="NCBI Taxonomy" id="390894"/>
    <lineage>
        <taxon>Eukaryota</taxon>
        <taxon>Fungi</taxon>
        <taxon>Dikarya</taxon>
        <taxon>Ascomycota</taxon>
        <taxon>Pezizomycotina</taxon>
        <taxon>Dothideomycetes</taxon>
        <taxon>Pleosporomycetidae</taxon>
        <taxon>Mytilinidiales</taxon>
        <taxon>Mytilinidiaceae</taxon>
        <taxon>Lophium</taxon>
    </lineage>
</organism>